<feature type="chain" id="PRO_5007580616" evidence="1">
    <location>
        <begin position="19"/>
        <end position="275"/>
    </location>
</feature>
<reference evidence="2 3" key="1">
    <citation type="journal article" date="2016" name="Sci. Rep.">
        <title>Insights into Adaptations to a Near-Obligate Nematode Endoparasitic Lifestyle from the Finished Genome of Drechmeria coniospora.</title>
        <authorList>
            <person name="Zhang L."/>
            <person name="Zhou Z."/>
            <person name="Guo Q."/>
            <person name="Fokkens L."/>
            <person name="Miskei M."/>
            <person name="Pocsi I."/>
            <person name="Zhang W."/>
            <person name="Chen M."/>
            <person name="Wang L."/>
            <person name="Sun Y."/>
            <person name="Donzelli B.G."/>
            <person name="Gibson D.M."/>
            <person name="Nelson D.R."/>
            <person name="Luo J.G."/>
            <person name="Rep M."/>
            <person name="Liu H."/>
            <person name="Yang S."/>
            <person name="Wang J."/>
            <person name="Krasnoff S.B."/>
            <person name="Xu Y."/>
            <person name="Molnar I."/>
            <person name="Lin M."/>
        </authorList>
    </citation>
    <scope>NUCLEOTIDE SEQUENCE [LARGE SCALE GENOMIC DNA]</scope>
    <source>
        <strain evidence="2 3">ARSEF 6962</strain>
    </source>
</reference>
<evidence type="ECO:0000313" key="3">
    <source>
        <dbReference type="Proteomes" id="UP000076580"/>
    </source>
</evidence>
<keyword evidence="1" id="KW-0732">Signal</keyword>
<dbReference type="GeneID" id="63716082"/>
<proteinExistence type="predicted"/>
<gene>
    <name evidence="2" type="ORF">DCS_03439</name>
</gene>
<comment type="caution">
    <text evidence="2">The sequence shown here is derived from an EMBL/GenBank/DDBJ whole genome shotgun (WGS) entry which is preliminary data.</text>
</comment>
<protein>
    <submittedName>
        <fullName evidence="2">Uncharacterized protein</fullName>
    </submittedName>
</protein>
<dbReference type="InParanoid" id="A0A151GH96"/>
<dbReference type="RefSeq" id="XP_040655791.1">
    <property type="nucleotide sequence ID" value="XM_040800758.1"/>
</dbReference>
<keyword evidence="3" id="KW-1185">Reference proteome</keyword>
<evidence type="ECO:0000256" key="1">
    <source>
        <dbReference type="SAM" id="SignalP"/>
    </source>
</evidence>
<dbReference type="AlphaFoldDB" id="A0A151GH96"/>
<evidence type="ECO:0000313" key="2">
    <source>
        <dbReference type="EMBL" id="KYK56439.1"/>
    </source>
</evidence>
<dbReference type="Proteomes" id="UP000076580">
    <property type="component" value="Chromosome 02"/>
</dbReference>
<feature type="signal peptide" evidence="1">
    <location>
        <begin position="1"/>
        <end position="18"/>
    </location>
</feature>
<dbReference type="EMBL" id="LAYC01000002">
    <property type="protein sequence ID" value="KYK56439.1"/>
    <property type="molecule type" value="Genomic_DNA"/>
</dbReference>
<name>A0A151GH96_DRECN</name>
<sequence>MFSAILCAALLFTKCARGATSVSWDDIEDIKKNLKESFTIDDKNRPYSFELQDTVGAFFSCGSFFSNWNAHLLYRDTLMQANVVDIKYTKHNNLKEPVINKQCQPIPYKSQKSKADLISVTKGWKIGGTLEGEIGGSAGIPKGKLTVAGEYSESVTVSQTVTELEEATGSCDPGQECFMVALIFYAEVTGRCKREPILDCAEKLYTCDRKEAWDNDRDTAQYWLDYCPQGDSEVDCTVRFQIFENDTPMIRNIAYFKESDRPDTKPQCFSQPGPE</sequence>
<organism evidence="2 3">
    <name type="scientific">Drechmeria coniospora</name>
    <name type="common">Nematophagous fungus</name>
    <name type="synonym">Meria coniospora</name>
    <dbReference type="NCBI Taxonomy" id="98403"/>
    <lineage>
        <taxon>Eukaryota</taxon>
        <taxon>Fungi</taxon>
        <taxon>Dikarya</taxon>
        <taxon>Ascomycota</taxon>
        <taxon>Pezizomycotina</taxon>
        <taxon>Sordariomycetes</taxon>
        <taxon>Hypocreomycetidae</taxon>
        <taxon>Hypocreales</taxon>
        <taxon>Ophiocordycipitaceae</taxon>
        <taxon>Drechmeria</taxon>
    </lineage>
</organism>
<accession>A0A151GH96</accession>